<evidence type="ECO:0000259" key="1">
    <source>
        <dbReference type="Pfam" id="PF22483"/>
    </source>
</evidence>
<sequence length="113" mass="12943">MHLGWRNRIRLGRDYYVRIDTNDYSVDPRAIGRIVDVTADLERVRVRLDGRLIADHPRAWTRGMVVTDPEHRDAAAALRREFQQPRLTAVGDDLARDLADYDRAFGLVEGGIS</sequence>
<dbReference type="InterPro" id="IPR054353">
    <property type="entry name" value="IstA-like_C"/>
</dbReference>
<evidence type="ECO:0000313" key="2">
    <source>
        <dbReference type="EMBL" id="GAA1970737.1"/>
    </source>
</evidence>
<protein>
    <recommendedName>
        <fullName evidence="1">Transposase for insertion sequence element IS21-like C-terminal domain-containing protein</fullName>
    </recommendedName>
</protein>
<gene>
    <name evidence="2" type="ORF">GCM10009776_37200</name>
</gene>
<name>A0ABP5D0Z6_9MICO</name>
<keyword evidence="3" id="KW-1185">Reference proteome</keyword>
<dbReference type="Pfam" id="PF22483">
    <property type="entry name" value="Mu-transpos_C_2"/>
    <property type="match status" value="1"/>
</dbReference>
<organism evidence="2 3">
    <name type="scientific">Microbacterium deminutum</name>
    <dbReference type="NCBI Taxonomy" id="344164"/>
    <lineage>
        <taxon>Bacteria</taxon>
        <taxon>Bacillati</taxon>
        <taxon>Actinomycetota</taxon>
        <taxon>Actinomycetes</taxon>
        <taxon>Micrococcales</taxon>
        <taxon>Microbacteriaceae</taxon>
        <taxon>Microbacterium</taxon>
    </lineage>
</organism>
<dbReference type="PANTHER" id="PTHR35004:SF8">
    <property type="entry name" value="TRANSPOSASE RV3428C-RELATED"/>
    <property type="match status" value="1"/>
</dbReference>
<dbReference type="EMBL" id="BAAAOG010000014">
    <property type="protein sequence ID" value="GAA1970737.1"/>
    <property type="molecule type" value="Genomic_DNA"/>
</dbReference>
<dbReference type="Gene3D" id="1.10.357.10">
    <property type="entry name" value="Tetracycline Repressor, domain 2"/>
    <property type="match status" value="1"/>
</dbReference>
<evidence type="ECO:0000313" key="3">
    <source>
        <dbReference type="Proteomes" id="UP001499933"/>
    </source>
</evidence>
<reference evidence="3" key="1">
    <citation type="journal article" date="2019" name="Int. J. Syst. Evol. Microbiol.">
        <title>The Global Catalogue of Microorganisms (GCM) 10K type strain sequencing project: providing services to taxonomists for standard genome sequencing and annotation.</title>
        <authorList>
            <consortium name="The Broad Institute Genomics Platform"/>
            <consortium name="The Broad Institute Genome Sequencing Center for Infectious Disease"/>
            <person name="Wu L."/>
            <person name="Ma J."/>
        </authorList>
    </citation>
    <scope>NUCLEOTIDE SEQUENCE [LARGE SCALE GENOMIC DNA]</scope>
    <source>
        <strain evidence="3">JCM 14901</strain>
    </source>
</reference>
<dbReference type="Proteomes" id="UP001499933">
    <property type="component" value="Unassembled WGS sequence"/>
</dbReference>
<dbReference type="PANTHER" id="PTHR35004">
    <property type="entry name" value="TRANSPOSASE RV3428C-RELATED"/>
    <property type="match status" value="1"/>
</dbReference>
<feature type="domain" description="Transposase for insertion sequence element IS21-like C-terminal" evidence="1">
    <location>
        <begin position="3"/>
        <end position="68"/>
    </location>
</feature>
<comment type="caution">
    <text evidence="2">The sequence shown here is derived from an EMBL/GenBank/DDBJ whole genome shotgun (WGS) entry which is preliminary data.</text>
</comment>
<proteinExistence type="predicted"/>
<accession>A0ABP5D0Z6</accession>